<dbReference type="GO" id="GO:0005524">
    <property type="term" value="F:ATP binding"/>
    <property type="evidence" value="ECO:0007669"/>
    <property type="project" value="UniProtKB-UniRule"/>
</dbReference>
<dbReference type="EMBL" id="LJZR01000023">
    <property type="protein sequence ID" value="KPQ34146.1"/>
    <property type="molecule type" value="Genomic_DNA"/>
</dbReference>
<evidence type="ECO:0000256" key="10">
    <source>
        <dbReference type="SAM" id="MobiDB-lite"/>
    </source>
</evidence>
<reference evidence="12 13" key="1">
    <citation type="submission" date="2015-09" db="EMBL/GenBank/DDBJ databases">
        <title>Identification and resolution of microdiversity through metagenomic sequencing of parallel consortia.</title>
        <authorList>
            <person name="Nelson W.C."/>
            <person name="Romine M.F."/>
            <person name="Lindemann S.R."/>
        </authorList>
    </citation>
    <scope>NUCLEOTIDE SEQUENCE [LARGE SCALE GENOMIC DNA]</scope>
    <source>
        <strain evidence="12">Ana</strain>
    </source>
</reference>
<feature type="region of interest" description="Disordered" evidence="10">
    <location>
        <begin position="282"/>
        <end position="316"/>
    </location>
</feature>
<keyword evidence="5 12" id="KW-0418">Kinase</keyword>
<comment type="caution">
    <text evidence="12">The sequence shown here is derived from an EMBL/GenBank/DDBJ whole genome shotgun (WGS) entry which is preliminary data.</text>
</comment>
<evidence type="ECO:0000256" key="4">
    <source>
        <dbReference type="ARBA" id="ARBA00022741"/>
    </source>
</evidence>
<dbReference type="PROSITE" id="PS50011">
    <property type="entry name" value="PROTEIN_KINASE_DOM"/>
    <property type="match status" value="1"/>
</dbReference>
<keyword evidence="3 12" id="KW-0808">Transferase</keyword>
<keyword evidence="6 9" id="KW-0067">ATP-binding</keyword>
<evidence type="ECO:0000256" key="2">
    <source>
        <dbReference type="ARBA" id="ARBA00022527"/>
    </source>
</evidence>
<dbReference type="Proteomes" id="UP000050465">
    <property type="component" value="Unassembled WGS sequence"/>
</dbReference>
<dbReference type="InterPro" id="IPR017441">
    <property type="entry name" value="Protein_kinase_ATP_BS"/>
</dbReference>
<evidence type="ECO:0000256" key="1">
    <source>
        <dbReference type="ARBA" id="ARBA00012513"/>
    </source>
</evidence>
<comment type="catalytic activity">
    <reaction evidence="7">
        <text>L-threonyl-[protein] + ATP = O-phospho-L-threonyl-[protein] + ADP + H(+)</text>
        <dbReference type="Rhea" id="RHEA:46608"/>
        <dbReference type="Rhea" id="RHEA-COMP:11060"/>
        <dbReference type="Rhea" id="RHEA-COMP:11605"/>
        <dbReference type="ChEBI" id="CHEBI:15378"/>
        <dbReference type="ChEBI" id="CHEBI:30013"/>
        <dbReference type="ChEBI" id="CHEBI:30616"/>
        <dbReference type="ChEBI" id="CHEBI:61977"/>
        <dbReference type="ChEBI" id="CHEBI:456216"/>
        <dbReference type="EC" id="2.7.11.1"/>
    </reaction>
</comment>
<dbReference type="PROSITE" id="PS00107">
    <property type="entry name" value="PROTEIN_KINASE_ATP"/>
    <property type="match status" value="1"/>
</dbReference>
<keyword evidence="2 12" id="KW-0723">Serine/threonine-protein kinase</keyword>
<feature type="region of interest" description="Disordered" evidence="10">
    <location>
        <begin position="556"/>
        <end position="578"/>
    </location>
</feature>
<dbReference type="PANTHER" id="PTHR24363:SF0">
    <property type="entry name" value="SERINE_THREONINE KINASE LIKE DOMAIN CONTAINING 1"/>
    <property type="match status" value="1"/>
</dbReference>
<evidence type="ECO:0000256" key="6">
    <source>
        <dbReference type="ARBA" id="ARBA00022840"/>
    </source>
</evidence>
<dbReference type="CDD" id="cd14014">
    <property type="entry name" value="STKc_PknB_like"/>
    <property type="match status" value="1"/>
</dbReference>
<dbReference type="STRING" id="1666911.HLUCCA11_16275"/>
<dbReference type="SUPFAM" id="SSF56112">
    <property type="entry name" value="Protein kinase-like (PK-like)"/>
    <property type="match status" value="1"/>
</dbReference>
<dbReference type="Gene3D" id="3.30.200.20">
    <property type="entry name" value="Phosphorylase Kinase, domain 1"/>
    <property type="match status" value="1"/>
</dbReference>
<dbReference type="InterPro" id="IPR011009">
    <property type="entry name" value="Kinase-like_dom_sf"/>
</dbReference>
<feature type="compositionally biased region" description="Pro residues" evidence="10">
    <location>
        <begin position="424"/>
        <end position="437"/>
    </location>
</feature>
<evidence type="ECO:0000256" key="8">
    <source>
        <dbReference type="ARBA" id="ARBA00048679"/>
    </source>
</evidence>
<comment type="catalytic activity">
    <reaction evidence="8">
        <text>L-seryl-[protein] + ATP = O-phospho-L-seryl-[protein] + ADP + H(+)</text>
        <dbReference type="Rhea" id="RHEA:17989"/>
        <dbReference type="Rhea" id="RHEA-COMP:9863"/>
        <dbReference type="Rhea" id="RHEA-COMP:11604"/>
        <dbReference type="ChEBI" id="CHEBI:15378"/>
        <dbReference type="ChEBI" id="CHEBI:29999"/>
        <dbReference type="ChEBI" id="CHEBI:30616"/>
        <dbReference type="ChEBI" id="CHEBI:83421"/>
        <dbReference type="ChEBI" id="CHEBI:456216"/>
        <dbReference type="EC" id="2.7.11.1"/>
    </reaction>
</comment>
<accession>A0A0N8KMM4</accession>
<dbReference type="InterPro" id="IPR008266">
    <property type="entry name" value="Tyr_kinase_AS"/>
</dbReference>
<evidence type="ECO:0000313" key="13">
    <source>
        <dbReference type="Proteomes" id="UP000050465"/>
    </source>
</evidence>
<dbReference type="Pfam" id="PF00069">
    <property type="entry name" value="Pkinase"/>
    <property type="match status" value="1"/>
</dbReference>
<feature type="binding site" evidence="9">
    <location>
        <position position="45"/>
    </location>
    <ligand>
        <name>ATP</name>
        <dbReference type="ChEBI" id="CHEBI:30616"/>
    </ligand>
</feature>
<dbReference type="Gene3D" id="2.60.120.380">
    <property type="match status" value="2"/>
</dbReference>
<dbReference type="EC" id="2.7.11.1" evidence="1"/>
<feature type="domain" description="Protein kinase" evidence="11">
    <location>
        <begin position="15"/>
        <end position="280"/>
    </location>
</feature>
<organism evidence="12 13">
    <name type="scientific">Phormidesmis priestleyi Ana</name>
    <dbReference type="NCBI Taxonomy" id="1666911"/>
    <lineage>
        <taxon>Bacteria</taxon>
        <taxon>Bacillati</taxon>
        <taxon>Cyanobacteriota</taxon>
        <taxon>Cyanophyceae</taxon>
        <taxon>Leptolyngbyales</taxon>
        <taxon>Leptolyngbyaceae</taxon>
        <taxon>Phormidesmis</taxon>
    </lineage>
</organism>
<dbReference type="GO" id="GO:0004674">
    <property type="term" value="F:protein serine/threonine kinase activity"/>
    <property type="evidence" value="ECO:0007669"/>
    <property type="project" value="UniProtKB-KW"/>
</dbReference>
<keyword evidence="4 9" id="KW-0547">Nucleotide-binding</keyword>
<dbReference type="PATRIC" id="fig|1666911.3.peg.930"/>
<sequence>MQPAIAIGTLLQNRYRIVQLLGQGGFGRTYLAADQGRFNERCAIKEFVPVQGEDKFSNKATELFQREASVLYQIEHPQIPKFRATFEEEERLFLVQDYVEGPTYYEVLRQRRQNGRTFLETEVRQFLQQMLPVLAHIHAKGVIHRDVSPDNIILRQQDNLPVLIDFGVVKEVVTRMQLDGVVSHATTVGKAGYAPAEQMQTGRAYPSSDLYALAVTAIVLLTGKEPQQLFDDVNGVWTWQNTVTVDPRLAAVLNKALSFRPGDRFQSVVEMAQALRSPQVSNQFGDTSVYKPSGLEDGLTGAIPGSKPAPSYQAGPSPVPPISQMKTVAVGSPMTNYGSPTAVNRPTTVGQNAQGSVPGSAQGSAQGRGRSPDNPGTRIVMPSERDRPSMLENPLAVGGLAVALAAIAGLAGYGLVQTLDTADTPPPVVTVPPPVVEPEPEPEPEPIQADPKPVEYNQPSLALIPGETKIVEGNMRQGDKVNYPLTVEAGQTLSVLQSEDDARLSVLAPDGQPVSSRANGVFEWEGVLEEGGEYVIQLSPVRGVKSSDYRLSVTLSDPPPVVEEPEPVDPELPVGPGSPTVPVQPELQSQRVSFPPGQDSILLANSIGPGRIRRYVVNAREGQILSAEIVDAQGGRVDFDVLLPTGEMVADASGIVAWQGLLPVGGDYKIDVQADESAEFTLSIQATSEMPDALGQ</sequence>
<evidence type="ECO:0000256" key="5">
    <source>
        <dbReference type="ARBA" id="ARBA00022777"/>
    </source>
</evidence>
<protein>
    <recommendedName>
        <fullName evidence="1">non-specific serine/threonine protein kinase</fullName>
        <ecNumber evidence="1">2.7.11.1</ecNumber>
    </recommendedName>
</protein>
<gene>
    <name evidence="12" type="ORF">HLUCCA11_16275</name>
</gene>
<dbReference type="PANTHER" id="PTHR24363">
    <property type="entry name" value="SERINE/THREONINE PROTEIN KINASE"/>
    <property type="match status" value="1"/>
</dbReference>
<feature type="region of interest" description="Disordered" evidence="10">
    <location>
        <begin position="422"/>
        <end position="453"/>
    </location>
</feature>
<feature type="region of interest" description="Disordered" evidence="10">
    <location>
        <begin position="336"/>
        <end position="383"/>
    </location>
</feature>
<feature type="compositionally biased region" description="Polar residues" evidence="10">
    <location>
        <begin position="336"/>
        <end position="365"/>
    </location>
</feature>
<dbReference type="AlphaFoldDB" id="A0A0N8KMM4"/>
<evidence type="ECO:0000259" key="11">
    <source>
        <dbReference type="PROSITE" id="PS50011"/>
    </source>
</evidence>
<evidence type="ECO:0000256" key="9">
    <source>
        <dbReference type="PROSITE-ProRule" id="PRU10141"/>
    </source>
</evidence>
<proteinExistence type="predicted"/>
<dbReference type="Gene3D" id="1.10.510.10">
    <property type="entry name" value="Transferase(Phosphotransferase) domain 1"/>
    <property type="match status" value="1"/>
</dbReference>
<evidence type="ECO:0000313" key="12">
    <source>
        <dbReference type="EMBL" id="KPQ34146.1"/>
    </source>
</evidence>
<dbReference type="PROSITE" id="PS00109">
    <property type="entry name" value="PROTEIN_KINASE_TYR"/>
    <property type="match status" value="1"/>
</dbReference>
<name>A0A0N8KMM4_9CYAN</name>
<evidence type="ECO:0000256" key="3">
    <source>
        <dbReference type="ARBA" id="ARBA00022679"/>
    </source>
</evidence>
<dbReference type="InterPro" id="IPR000719">
    <property type="entry name" value="Prot_kinase_dom"/>
</dbReference>
<dbReference type="GO" id="GO:0106310">
    <property type="term" value="F:protein serine kinase activity"/>
    <property type="evidence" value="ECO:0007669"/>
    <property type="project" value="RHEA"/>
</dbReference>
<evidence type="ECO:0000256" key="7">
    <source>
        <dbReference type="ARBA" id="ARBA00047899"/>
    </source>
</evidence>